<proteinExistence type="predicted"/>
<name>A0A1K0JXE3_CUPNE</name>
<gene>
    <name evidence="1" type="ORF">CNECB9_5360058</name>
</gene>
<reference evidence="1" key="1">
    <citation type="submission" date="2016-09" db="EMBL/GenBank/DDBJ databases">
        <authorList>
            <person name="Capua I."/>
            <person name="De Benedictis P."/>
            <person name="Joannis T."/>
            <person name="Lombin L.H."/>
            <person name="Cattoli G."/>
        </authorList>
    </citation>
    <scope>NUCLEOTIDE SEQUENCE</scope>
    <source>
        <strain evidence="1">B9</strain>
    </source>
</reference>
<sequence length="52" mass="5926">MVPTKAAVAARTGWRVPEGDTCMDWLLTMFVPLHQGQLWEELSPVDKHQSNF</sequence>
<dbReference type="EMBL" id="FMSH01000486">
    <property type="protein sequence ID" value="SCU96226.1"/>
    <property type="molecule type" value="Genomic_DNA"/>
</dbReference>
<protein>
    <submittedName>
        <fullName evidence="1">Uncharacterized protein</fullName>
    </submittedName>
</protein>
<accession>A0A1K0JXE3</accession>
<organism evidence="1">
    <name type="scientific">Cupriavidus necator</name>
    <name type="common">Alcaligenes eutrophus</name>
    <name type="synonym">Ralstonia eutropha</name>
    <dbReference type="NCBI Taxonomy" id="106590"/>
    <lineage>
        <taxon>Bacteria</taxon>
        <taxon>Pseudomonadati</taxon>
        <taxon>Pseudomonadota</taxon>
        <taxon>Betaproteobacteria</taxon>
        <taxon>Burkholderiales</taxon>
        <taxon>Burkholderiaceae</taxon>
        <taxon>Cupriavidus</taxon>
    </lineage>
</organism>
<evidence type="ECO:0000313" key="1">
    <source>
        <dbReference type="EMBL" id="SCU96226.1"/>
    </source>
</evidence>
<dbReference type="AlphaFoldDB" id="A0A1K0JXE3"/>